<dbReference type="PANTHER" id="PTHR22642:SF2">
    <property type="entry name" value="PROTEIN LONG AFTER FAR-RED 3"/>
    <property type="match status" value="1"/>
</dbReference>
<sequence>MAVVKADLVIKNGKIATVDKNFNYVEAVATKGGFIIDRGTNAEMEAYIGPDTKVIDAGGKLVLPGANDSHMHAVHTGYTLSPTFLDFSGPYYDSMDKILSKLKEACDKAAPGQWVFGCGFVDGNIKELAAENRIMNRWDLDPVSPTVPVAMTDFSLHSMVCNSKALEVAGIDKNYPEIPASIGMIDRDENGEPVGRFHEWGAQNLLCEKCPILSDGEIEDAIRRVQHALNVQGITSHTDILGEGGEHVFRGTWGTRPIHIYEKMAERGELTARVSINYFSAILGEESYDSIIRGTERVQGNVPEFKDKNWVKGDAIKFFVDLGGPTWQRKGVRPEGSFVTAWGLDEDKLITEVQRTIIELHRMGWQVCIHSCGGGSMDACIEGFAQANQLYPGKDLRHFLIHCDDTTKECAAKMVKNGVLAAIQPTAANIVFGWNTPVLTDKEEIFDYQAYTDLGACLTGGSDSTCFSMNWRQGMQFCMTRTTADGYCARPDLAMKREDAIRMYTINGAYQEHMEHIRGSIEVNKVADFQILDKDVMTCPVTEIGSANVVMTICGGKVVYEA</sequence>
<dbReference type="SUPFAM" id="SSF51556">
    <property type="entry name" value="Metallo-dependent hydrolases"/>
    <property type="match status" value="1"/>
</dbReference>
<dbReference type="InterPro" id="IPR011059">
    <property type="entry name" value="Metal-dep_hydrolase_composite"/>
</dbReference>
<dbReference type="Gene3D" id="3.10.310.70">
    <property type="match status" value="1"/>
</dbReference>
<accession>A0A8J6JJI1</accession>
<dbReference type="Gene3D" id="2.30.40.10">
    <property type="entry name" value="Urease, subunit C, domain 1"/>
    <property type="match status" value="1"/>
</dbReference>
<feature type="domain" description="Amidohydrolase 3" evidence="1">
    <location>
        <begin position="53"/>
        <end position="560"/>
    </location>
</feature>
<dbReference type="PANTHER" id="PTHR22642">
    <property type="entry name" value="IMIDAZOLONEPROPIONASE"/>
    <property type="match status" value="1"/>
</dbReference>
<reference evidence="2" key="1">
    <citation type="submission" date="2020-08" db="EMBL/GenBank/DDBJ databases">
        <title>Genome public.</title>
        <authorList>
            <person name="Liu C."/>
            <person name="Sun Q."/>
        </authorList>
    </citation>
    <scope>NUCLEOTIDE SEQUENCE</scope>
    <source>
        <strain evidence="2">NSJ-52</strain>
    </source>
</reference>
<organism evidence="2 3">
    <name type="scientific">Lawsonibacter faecis</name>
    <dbReference type="NCBI Taxonomy" id="2763052"/>
    <lineage>
        <taxon>Bacteria</taxon>
        <taxon>Bacillati</taxon>
        <taxon>Bacillota</taxon>
        <taxon>Clostridia</taxon>
        <taxon>Eubacteriales</taxon>
        <taxon>Oscillospiraceae</taxon>
        <taxon>Lawsonibacter</taxon>
    </lineage>
</organism>
<dbReference type="Pfam" id="PF07969">
    <property type="entry name" value="Amidohydro_3"/>
    <property type="match status" value="1"/>
</dbReference>
<dbReference type="Gene3D" id="3.20.20.140">
    <property type="entry name" value="Metal-dependent hydrolases"/>
    <property type="match status" value="1"/>
</dbReference>
<protein>
    <submittedName>
        <fullName evidence="2">Amidohydrolase</fullName>
    </submittedName>
</protein>
<dbReference type="RefSeq" id="WP_173023552.1">
    <property type="nucleotide sequence ID" value="NZ_JACOPQ010000003.1"/>
</dbReference>
<dbReference type="CDD" id="cd01300">
    <property type="entry name" value="YtcJ_like"/>
    <property type="match status" value="1"/>
</dbReference>
<evidence type="ECO:0000259" key="1">
    <source>
        <dbReference type="Pfam" id="PF07969"/>
    </source>
</evidence>
<comment type="caution">
    <text evidence="2">The sequence shown here is derived from an EMBL/GenBank/DDBJ whole genome shotgun (WGS) entry which is preliminary data.</text>
</comment>
<gene>
    <name evidence="2" type="ORF">H8S62_05310</name>
</gene>
<dbReference type="EMBL" id="JACOPQ010000003">
    <property type="protein sequence ID" value="MBC5736422.1"/>
    <property type="molecule type" value="Genomic_DNA"/>
</dbReference>
<dbReference type="InterPro" id="IPR033932">
    <property type="entry name" value="YtcJ-like"/>
</dbReference>
<dbReference type="InterPro" id="IPR013108">
    <property type="entry name" value="Amidohydro_3"/>
</dbReference>
<dbReference type="GO" id="GO:0016810">
    <property type="term" value="F:hydrolase activity, acting on carbon-nitrogen (but not peptide) bonds"/>
    <property type="evidence" value="ECO:0007669"/>
    <property type="project" value="InterPro"/>
</dbReference>
<dbReference type="SUPFAM" id="SSF51338">
    <property type="entry name" value="Composite domain of metallo-dependent hydrolases"/>
    <property type="match status" value="1"/>
</dbReference>
<dbReference type="AlphaFoldDB" id="A0A8J6JJI1"/>
<dbReference type="InterPro" id="IPR032466">
    <property type="entry name" value="Metal_Hydrolase"/>
</dbReference>
<evidence type="ECO:0000313" key="3">
    <source>
        <dbReference type="Proteomes" id="UP000607645"/>
    </source>
</evidence>
<name>A0A8J6JJI1_9FIRM</name>
<keyword evidence="3" id="KW-1185">Reference proteome</keyword>
<dbReference type="Proteomes" id="UP000607645">
    <property type="component" value="Unassembled WGS sequence"/>
</dbReference>
<proteinExistence type="predicted"/>
<evidence type="ECO:0000313" key="2">
    <source>
        <dbReference type="EMBL" id="MBC5736422.1"/>
    </source>
</evidence>